<dbReference type="Gene3D" id="1.20.120.450">
    <property type="entry name" value="dinb family like domain"/>
    <property type="match status" value="1"/>
</dbReference>
<dbReference type="InterPro" id="IPR007837">
    <property type="entry name" value="DinB"/>
</dbReference>
<evidence type="ECO:0000313" key="5">
    <source>
        <dbReference type="Proteomes" id="UP000182409"/>
    </source>
</evidence>
<organism evidence="4 5">
    <name type="scientific">Terriglobus roseus</name>
    <dbReference type="NCBI Taxonomy" id="392734"/>
    <lineage>
        <taxon>Bacteria</taxon>
        <taxon>Pseudomonadati</taxon>
        <taxon>Acidobacteriota</taxon>
        <taxon>Terriglobia</taxon>
        <taxon>Terriglobales</taxon>
        <taxon>Acidobacteriaceae</taxon>
        <taxon>Terriglobus</taxon>
    </lineage>
</organism>
<dbReference type="AlphaFoldDB" id="A0A1H4QHT6"/>
<dbReference type="InterPro" id="IPR034660">
    <property type="entry name" value="DinB/YfiT-like"/>
</dbReference>
<accession>A0A1H4QHT6</accession>
<comment type="similarity">
    <text evidence="1">Belongs to the DinB family.</text>
</comment>
<dbReference type="EMBL" id="FNSD01000001">
    <property type="protein sequence ID" value="SEC19082.1"/>
    <property type="molecule type" value="Genomic_DNA"/>
</dbReference>
<dbReference type="RefSeq" id="WP_244502099.1">
    <property type="nucleotide sequence ID" value="NZ_FNSD01000001.1"/>
</dbReference>
<proteinExistence type="inferred from homology"/>
<evidence type="ECO:0000256" key="1">
    <source>
        <dbReference type="ARBA" id="ARBA00008635"/>
    </source>
</evidence>
<feature type="binding site" evidence="3">
    <location>
        <position position="154"/>
    </location>
    <ligand>
        <name>a divalent metal cation</name>
        <dbReference type="ChEBI" id="CHEBI:60240"/>
    </ligand>
</feature>
<dbReference type="GO" id="GO:0046872">
    <property type="term" value="F:metal ion binding"/>
    <property type="evidence" value="ECO:0007669"/>
    <property type="project" value="UniProtKB-KW"/>
</dbReference>
<sequence length="176" mass="20218">MLPILRLAEEAAEDEAMANETAGFKLITADDLLKHWQEHRRLTRKVIEAFPEDKLFHFSVGGMRTFGELSCEFLGMVIPVVDGVATGKWEEFKFAKPTTKADLLRLWDVQTEQLNEKFPGIPEARFSEVDKAFGQWEMPGLTMIQYAIENEIHHRGQGYVYLRALGIEPPLFYDRS</sequence>
<name>A0A1H4QHT6_9BACT</name>
<dbReference type="Pfam" id="PF05163">
    <property type="entry name" value="DinB"/>
    <property type="match status" value="1"/>
</dbReference>
<keyword evidence="2 3" id="KW-0479">Metal-binding</keyword>
<gene>
    <name evidence="4" type="ORF">SAMN05443244_2875</name>
</gene>
<dbReference type="SUPFAM" id="SSF109854">
    <property type="entry name" value="DinB/YfiT-like putative metalloenzymes"/>
    <property type="match status" value="1"/>
</dbReference>
<dbReference type="Proteomes" id="UP000182409">
    <property type="component" value="Unassembled WGS sequence"/>
</dbReference>
<reference evidence="4 5" key="1">
    <citation type="submission" date="2016-10" db="EMBL/GenBank/DDBJ databases">
        <authorList>
            <person name="de Groot N.N."/>
        </authorList>
    </citation>
    <scope>NUCLEOTIDE SEQUENCE [LARGE SCALE GENOMIC DNA]</scope>
    <source>
        <strain evidence="4 5">AB35.6</strain>
    </source>
</reference>
<evidence type="ECO:0000256" key="2">
    <source>
        <dbReference type="ARBA" id="ARBA00022723"/>
    </source>
</evidence>
<evidence type="ECO:0000256" key="3">
    <source>
        <dbReference type="PIRSR" id="PIRSR607837-1"/>
    </source>
</evidence>
<protein>
    <submittedName>
        <fullName evidence="4">Uncharacterized damage-inducible protein DinB (Forms a four-helix bundle)</fullName>
    </submittedName>
</protein>
<evidence type="ECO:0000313" key="4">
    <source>
        <dbReference type="EMBL" id="SEC19082.1"/>
    </source>
</evidence>